<dbReference type="EMBL" id="JAVRQU010000010">
    <property type="protein sequence ID" value="KAK5698027.1"/>
    <property type="molecule type" value="Genomic_DNA"/>
</dbReference>
<name>A0AAN7ZN09_9PEZI</name>
<evidence type="ECO:0000313" key="2">
    <source>
        <dbReference type="EMBL" id="KAK5698027.1"/>
    </source>
</evidence>
<accession>A0AAN7ZN09</accession>
<feature type="compositionally biased region" description="Polar residues" evidence="1">
    <location>
        <begin position="580"/>
        <end position="591"/>
    </location>
</feature>
<sequence>MLYANRLLGSHLAGSKAHYSGSSEYVTIPNNTTWHGQAIPSRSVSDASLSKSTSQGVGEYVAQGMGLTASTSDVVATNLEQSSTTSTVTMSTTGSDLAASISTLPQANSSGNSTVSHIFTPSARANTSMLSNTSGQTGNGSLCWDQWSTYWSEVIFASTWLPNVTDIPTKTETVYETGTAVPGTTYTTSTSFVVTSTVFQGAYPISTKTSTSIYATTFTQTDRPADTATYIETELLFFTISGPVPISGSITPPPCALPSYVPQCQSSWLTYLDDYASNRRAPLCQAATINDPLCWSFRDAYVDGNTYYNSKQFGDSSKGYTFTSANSSGSYVWPTGSTLAPSCTLGCARCAMTGGSIELLYWPEGKSYQTATGPILVSMDDTTLTYPTVYISYSKIFASDKCNAVGPTITNTIVAVPNSKKISSIYASITYPDLDNMINSLGLFTTSFDMADLQATVAPEVYSRQPWCVSALAENAVAYINGSFYDNHAGTGPTMNYSCPTTAPYKPLLYLPSELLQSMDSDWATCSGDINGVYDPPKALTPVAIAAQATVPTVAATTSAVPVSSAPAPTPAQTEAASGAQETGAGSSSQDDPVVVGTPSIASEAAQATAGVHSSGQLTDASDTPTSVDTSSQDPTVAQQTLESSASADGASTASGVLDDPTAAPSVQPRSSDNQQTTATTTDDDPAALISILTNIAATSAADARVATTNALSVLSSAGLPTTTDGGSFQSLDNSDDQVSGAVTTAAHSTVQTAPIDSTGGPSEPNTISIGSSLLTVVAQTSTPDPSSAIVVANGGSTDSIAPSIDTSLGGQEVSAQDGTLVFVSSDSVIAASHALGEQAGTTALDSQAGVATSVQITASNGQVLDLKATSSVFQIVASGSTYKLVAGQQTVVVGQTISAGLEGNQLIVDASRTISLNDPATVANAGPTVTGTNGDLLHITQANDGTLAVIADGTSIVPLLESHETVFGGRTFSAAASNAIVVDGTQTVEIASSTTNPAVLQFTGTNGEVFSVVDTDGRIEAIAATETVSLVAGKATVIAGETISVAPGNSYVFVDGSGSRTTTLDPGQRTTPNTAYSSANSPGQTTPVAFSAAAASRQVLLVRAGSIVLAVVLGLLSF</sequence>
<feature type="region of interest" description="Disordered" evidence="1">
    <location>
        <begin position="562"/>
        <end position="683"/>
    </location>
</feature>
<evidence type="ECO:0000256" key="1">
    <source>
        <dbReference type="SAM" id="MobiDB-lite"/>
    </source>
</evidence>
<gene>
    <name evidence="2" type="ORF">LTR97_006987</name>
</gene>
<organism evidence="2 3">
    <name type="scientific">Elasticomyces elasticus</name>
    <dbReference type="NCBI Taxonomy" id="574655"/>
    <lineage>
        <taxon>Eukaryota</taxon>
        <taxon>Fungi</taxon>
        <taxon>Dikarya</taxon>
        <taxon>Ascomycota</taxon>
        <taxon>Pezizomycotina</taxon>
        <taxon>Dothideomycetes</taxon>
        <taxon>Dothideomycetidae</taxon>
        <taxon>Mycosphaerellales</taxon>
        <taxon>Teratosphaeriaceae</taxon>
        <taxon>Elasticomyces</taxon>
    </lineage>
</organism>
<evidence type="ECO:0000313" key="3">
    <source>
        <dbReference type="Proteomes" id="UP001310594"/>
    </source>
</evidence>
<reference evidence="2" key="1">
    <citation type="submission" date="2023-08" db="EMBL/GenBank/DDBJ databases">
        <title>Black Yeasts Isolated from many extreme environments.</title>
        <authorList>
            <person name="Coleine C."/>
            <person name="Stajich J.E."/>
            <person name="Selbmann L."/>
        </authorList>
    </citation>
    <scope>NUCLEOTIDE SEQUENCE</scope>
    <source>
        <strain evidence="2">CCFEE 5810</strain>
    </source>
</reference>
<feature type="compositionally biased region" description="Polar residues" evidence="1">
    <location>
        <begin position="612"/>
        <end position="643"/>
    </location>
</feature>
<proteinExistence type="predicted"/>
<dbReference type="Proteomes" id="UP001310594">
    <property type="component" value="Unassembled WGS sequence"/>
</dbReference>
<dbReference type="AlphaFoldDB" id="A0AAN7ZN09"/>
<feature type="compositionally biased region" description="Low complexity" evidence="1">
    <location>
        <begin position="562"/>
        <end position="578"/>
    </location>
</feature>
<protein>
    <submittedName>
        <fullName evidence="2">Uncharacterized protein</fullName>
    </submittedName>
</protein>
<comment type="caution">
    <text evidence="2">The sequence shown here is derived from an EMBL/GenBank/DDBJ whole genome shotgun (WGS) entry which is preliminary data.</text>
</comment>
<feature type="compositionally biased region" description="Low complexity" evidence="1">
    <location>
        <begin position="644"/>
        <end position="656"/>
    </location>
</feature>
<feature type="region of interest" description="Disordered" evidence="1">
    <location>
        <begin position="1061"/>
        <end position="1083"/>
    </location>
</feature>